<sequence>MGWTVLYIAFGIVALWLLGEVLLQYKAKLRWRVLAFAGFLGVVVGVLFASVAVIGLGALAFAVGQTFVTLSFRSGFSGGWALPQARRRRAGRDDEEHDDDRAQGRDDQGDRGEDEPAAPAPDEYRGAEDTAGYQPQPAQDDTGSYGGYDTSGYDNSGYDTGGYPTAAPAGADGTQDYGSYDTYAGTGYDQQQYPGYADPYSTQGGQSDQGYGYDGTYGGQQQGYGQQGGYDAASYGGYADSTPPGGVWVPQQRGADAPYGEQQPQQQPQQQPYPYGYDEQYRY</sequence>
<proteinExistence type="predicted"/>
<feature type="transmembrane region" description="Helical" evidence="2">
    <location>
        <begin position="6"/>
        <end position="23"/>
    </location>
</feature>
<dbReference type="RefSeq" id="WP_359271170.1">
    <property type="nucleotide sequence ID" value="NZ_JBEZNA010000018.1"/>
</dbReference>
<keyword evidence="2" id="KW-1133">Transmembrane helix</keyword>
<dbReference type="EMBL" id="JBEZNA010000018">
    <property type="protein sequence ID" value="MEU9577748.1"/>
    <property type="molecule type" value="Genomic_DNA"/>
</dbReference>
<feature type="compositionally biased region" description="Basic and acidic residues" evidence="1">
    <location>
        <begin position="91"/>
        <end position="111"/>
    </location>
</feature>
<organism evidence="3 4">
    <name type="scientific">Streptomyces chilikensis</name>
    <dbReference type="NCBI Taxonomy" id="1194079"/>
    <lineage>
        <taxon>Bacteria</taxon>
        <taxon>Bacillati</taxon>
        <taxon>Actinomycetota</taxon>
        <taxon>Actinomycetes</taxon>
        <taxon>Kitasatosporales</taxon>
        <taxon>Streptomycetaceae</taxon>
        <taxon>Streptomyces</taxon>
    </lineage>
</organism>
<keyword evidence="2" id="KW-0472">Membrane</keyword>
<evidence type="ECO:0000256" key="2">
    <source>
        <dbReference type="SAM" id="Phobius"/>
    </source>
</evidence>
<evidence type="ECO:0008006" key="5">
    <source>
        <dbReference type="Google" id="ProtNLM"/>
    </source>
</evidence>
<evidence type="ECO:0000256" key="1">
    <source>
        <dbReference type="SAM" id="MobiDB-lite"/>
    </source>
</evidence>
<comment type="caution">
    <text evidence="3">The sequence shown here is derived from an EMBL/GenBank/DDBJ whole genome shotgun (WGS) entry which is preliminary data.</text>
</comment>
<dbReference type="Proteomes" id="UP001551584">
    <property type="component" value="Unassembled WGS sequence"/>
</dbReference>
<feature type="transmembrane region" description="Helical" evidence="2">
    <location>
        <begin position="35"/>
        <end position="63"/>
    </location>
</feature>
<feature type="compositionally biased region" description="Low complexity" evidence="1">
    <location>
        <begin position="229"/>
        <end position="241"/>
    </location>
</feature>
<reference evidence="3 4" key="1">
    <citation type="submission" date="2024-06" db="EMBL/GenBank/DDBJ databases">
        <title>The Natural Products Discovery Center: Release of the First 8490 Sequenced Strains for Exploring Actinobacteria Biosynthetic Diversity.</title>
        <authorList>
            <person name="Kalkreuter E."/>
            <person name="Kautsar S.A."/>
            <person name="Yang D."/>
            <person name="Bader C.D."/>
            <person name="Teijaro C.N."/>
            <person name="Fluegel L."/>
            <person name="Davis C.M."/>
            <person name="Simpson J.R."/>
            <person name="Lauterbach L."/>
            <person name="Steele A.D."/>
            <person name="Gui C."/>
            <person name="Meng S."/>
            <person name="Li G."/>
            <person name="Viehrig K."/>
            <person name="Ye F."/>
            <person name="Su P."/>
            <person name="Kiefer A.F."/>
            <person name="Nichols A."/>
            <person name="Cepeda A.J."/>
            <person name="Yan W."/>
            <person name="Fan B."/>
            <person name="Jiang Y."/>
            <person name="Adhikari A."/>
            <person name="Zheng C.-J."/>
            <person name="Schuster L."/>
            <person name="Cowan T.M."/>
            <person name="Smanski M.J."/>
            <person name="Chevrette M.G."/>
            <person name="De Carvalho L.P.S."/>
            <person name="Shen B."/>
        </authorList>
    </citation>
    <scope>NUCLEOTIDE SEQUENCE [LARGE SCALE GENOMIC DNA]</scope>
    <source>
        <strain evidence="3 4">NPDC048117</strain>
    </source>
</reference>
<keyword evidence="2" id="KW-0812">Transmembrane</keyword>
<feature type="compositionally biased region" description="Low complexity" evidence="1">
    <location>
        <begin position="140"/>
        <end position="174"/>
    </location>
</feature>
<keyword evidence="4" id="KW-1185">Reference proteome</keyword>
<evidence type="ECO:0000313" key="3">
    <source>
        <dbReference type="EMBL" id="MEU9577748.1"/>
    </source>
</evidence>
<gene>
    <name evidence="3" type="ORF">AB0D95_10840</name>
</gene>
<name>A0ABV3ENI7_9ACTN</name>
<feature type="compositionally biased region" description="Low complexity" evidence="1">
    <location>
        <begin position="258"/>
        <end position="283"/>
    </location>
</feature>
<evidence type="ECO:0000313" key="4">
    <source>
        <dbReference type="Proteomes" id="UP001551584"/>
    </source>
</evidence>
<feature type="compositionally biased region" description="Low complexity" evidence="1">
    <location>
        <begin position="200"/>
        <end position="211"/>
    </location>
</feature>
<accession>A0ABV3ENI7</accession>
<feature type="region of interest" description="Disordered" evidence="1">
    <location>
        <begin position="85"/>
        <end position="283"/>
    </location>
</feature>
<protein>
    <recommendedName>
        <fullName evidence="5">Integral membrane protein</fullName>
    </recommendedName>
</protein>
<feature type="compositionally biased region" description="Gly residues" evidence="1">
    <location>
        <begin position="212"/>
        <end position="228"/>
    </location>
</feature>